<keyword evidence="4" id="KW-0808">Transferase</keyword>
<dbReference type="Proteomes" id="UP000812440">
    <property type="component" value="Chromosome 8_10"/>
</dbReference>
<dbReference type="GO" id="GO:0030488">
    <property type="term" value="P:tRNA methylation"/>
    <property type="evidence" value="ECO:0007669"/>
    <property type="project" value="TreeGrafter"/>
</dbReference>
<evidence type="ECO:0000259" key="10">
    <source>
        <dbReference type="PROSITE" id="PS51684"/>
    </source>
</evidence>
<comment type="catalytic activity">
    <reaction evidence="9">
        <text>4-demethylwyosine(37) in tRNA(Phe) + S-adenosyl-L-methionine = 4-demethyl-7-[(3S)-3-amino-3-carboxypropyl]wyosine(37) in tRNA(Phe) + S-methyl-5'-thioadenosine + H(+)</text>
        <dbReference type="Rhea" id="RHEA:36355"/>
        <dbReference type="Rhea" id="RHEA-COMP:10164"/>
        <dbReference type="Rhea" id="RHEA-COMP:10378"/>
        <dbReference type="ChEBI" id="CHEBI:15378"/>
        <dbReference type="ChEBI" id="CHEBI:17509"/>
        <dbReference type="ChEBI" id="CHEBI:59789"/>
        <dbReference type="ChEBI" id="CHEBI:64315"/>
        <dbReference type="ChEBI" id="CHEBI:73550"/>
        <dbReference type="EC" id="2.5.1.114"/>
    </reaction>
</comment>
<organism evidence="11 12">
    <name type="scientific">Hymenochirus boettgeri</name>
    <name type="common">Congo dwarf clawed frog</name>
    <dbReference type="NCBI Taxonomy" id="247094"/>
    <lineage>
        <taxon>Eukaryota</taxon>
        <taxon>Metazoa</taxon>
        <taxon>Chordata</taxon>
        <taxon>Craniata</taxon>
        <taxon>Vertebrata</taxon>
        <taxon>Euteleostomi</taxon>
        <taxon>Amphibia</taxon>
        <taxon>Batrachia</taxon>
        <taxon>Anura</taxon>
        <taxon>Pipoidea</taxon>
        <taxon>Pipidae</taxon>
        <taxon>Pipinae</taxon>
        <taxon>Hymenochirus</taxon>
    </lineage>
</organism>
<dbReference type="Gene3D" id="3.30.300.110">
    <property type="entry name" value="Met-10+ protein-like domains"/>
    <property type="match status" value="1"/>
</dbReference>
<dbReference type="Gene3D" id="3.40.50.150">
    <property type="entry name" value="Vaccinia Virus protein VP39"/>
    <property type="match status" value="1"/>
</dbReference>
<dbReference type="GO" id="GO:0005737">
    <property type="term" value="C:cytoplasm"/>
    <property type="evidence" value="ECO:0007669"/>
    <property type="project" value="TreeGrafter"/>
</dbReference>
<name>A0A8T2JW56_9PIPI</name>
<evidence type="ECO:0000313" key="11">
    <source>
        <dbReference type="EMBL" id="KAG8447724.1"/>
    </source>
</evidence>
<dbReference type="EMBL" id="JAACNH010000003">
    <property type="protein sequence ID" value="KAG8447724.1"/>
    <property type="molecule type" value="Genomic_DNA"/>
</dbReference>
<evidence type="ECO:0000313" key="12">
    <source>
        <dbReference type="Proteomes" id="UP000812440"/>
    </source>
</evidence>
<dbReference type="GO" id="GO:0031591">
    <property type="term" value="P:wybutosine biosynthetic process"/>
    <property type="evidence" value="ECO:0007669"/>
    <property type="project" value="TreeGrafter"/>
</dbReference>
<dbReference type="InterPro" id="IPR056744">
    <property type="entry name" value="TRM5/TYW2-like_N"/>
</dbReference>
<keyword evidence="6" id="KW-0819">tRNA processing</keyword>
<dbReference type="InterPro" id="IPR030382">
    <property type="entry name" value="MeTrfase_TRM5/TYW2"/>
</dbReference>
<feature type="domain" description="SAM-dependent methyltransferase TRM5/TYW2-type" evidence="10">
    <location>
        <begin position="124"/>
        <end position="400"/>
    </location>
</feature>
<dbReference type="PANTHER" id="PTHR23245">
    <property type="entry name" value="TRNA METHYLTRANSFERASE"/>
    <property type="match status" value="1"/>
</dbReference>
<evidence type="ECO:0000256" key="3">
    <source>
        <dbReference type="ARBA" id="ARBA00017179"/>
    </source>
</evidence>
<dbReference type="GO" id="GO:0102522">
    <property type="term" value="F:tRNA 4-demethylwyosine alpha-amino-alpha-carboxypropyltransferase activity"/>
    <property type="evidence" value="ECO:0007669"/>
    <property type="project" value="UniProtKB-EC"/>
</dbReference>
<evidence type="ECO:0000256" key="6">
    <source>
        <dbReference type="ARBA" id="ARBA00022694"/>
    </source>
</evidence>
<gene>
    <name evidence="11" type="ORF">GDO86_015007</name>
</gene>
<evidence type="ECO:0000256" key="1">
    <source>
        <dbReference type="ARBA" id="ARBA00004797"/>
    </source>
</evidence>
<evidence type="ECO:0000256" key="5">
    <source>
        <dbReference type="ARBA" id="ARBA00022691"/>
    </source>
</evidence>
<dbReference type="GO" id="GO:0008175">
    <property type="term" value="F:tRNA methyltransferase activity"/>
    <property type="evidence" value="ECO:0007669"/>
    <property type="project" value="TreeGrafter"/>
</dbReference>
<comment type="pathway">
    <text evidence="1">tRNA modification; wybutosine-tRNA(Phe) biosynthesis.</text>
</comment>
<dbReference type="CDD" id="cd02440">
    <property type="entry name" value="AdoMet_MTases"/>
    <property type="match status" value="1"/>
</dbReference>
<dbReference type="OrthoDB" id="408788at2759"/>
<comment type="function">
    <text evidence="8">S-adenosyl-L-methionine-dependent transferase that acts as a component of the wybutosine biosynthesis pathway. Wybutosine is a hyper modified guanosine with a tricyclic base found at the 3'-position adjacent to the anticodon of eukaryotic phenylalanine tRNA. Catalyzes the transfer of the alpha-amino-alpha-carboxypropyl (acp) group from S-adenosyl-L-methionine to the C-7 position of 4-demethylwyosine (imG-14) to produce wybutosine-86.</text>
</comment>
<dbReference type="InterPro" id="IPR029063">
    <property type="entry name" value="SAM-dependent_MTases_sf"/>
</dbReference>
<dbReference type="FunFam" id="3.40.50.150:FF:000201">
    <property type="entry name" value="tRNA wybutosine-synthesizing protein 2 homolog"/>
    <property type="match status" value="1"/>
</dbReference>
<evidence type="ECO:0000256" key="9">
    <source>
        <dbReference type="ARBA" id="ARBA00049400"/>
    </source>
</evidence>
<dbReference type="AlphaFoldDB" id="A0A8T2JW56"/>
<dbReference type="PROSITE" id="PS51684">
    <property type="entry name" value="SAM_MT_TRM5_TYW2"/>
    <property type="match status" value="1"/>
</dbReference>
<comment type="caution">
    <text evidence="11">The sequence shown here is derived from an EMBL/GenBank/DDBJ whole genome shotgun (WGS) entry which is preliminary data.</text>
</comment>
<dbReference type="Pfam" id="PF02475">
    <property type="entry name" value="TRM5-TYW2_MTfase"/>
    <property type="match status" value="1"/>
</dbReference>
<keyword evidence="12" id="KW-1185">Reference proteome</keyword>
<accession>A0A8T2JW56</accession>
<evidence type="ECO:0000256" key="2">
    <source>
        <dbReference type="ARBA" id="ARBA00012265"/>
    </source>
</evidence>
<reference evidence="11" key="1">
    <citation type="thesis" date="2020" institute="ProQuest LLC" country="789 East Eisenhower Parkway, Ann Arbor, MI, USA">
        <title>Comparative Genomics and Chromosome Evolution.</title>
        <authorList>
            <person name="Mudd A.B."/>
        </authorList>
    </citation>
    <scope>NUCLEOTIDE SEQUENCE</scope>
    <source>
        <strain evidence="11">Female2</strain>
        <tissue evidence="11">Blood</tissue>
    </source>
</reference>
<dbReference type="SUPFAM" id="SSF53335">
    <property type="entry name" value="S-adenosyl-L-methionine-dependent methyltransferases"/>
    <property type="match status" value="1"/>
</dbReference>
<dbReference type="FunFam" id="3.30.300.110:FF:000002">
    <property type="entry name" value="tRNA wybutosine-synthesizing protein 2 homolog"/>
    <property type="match status" value="1"/>
</dbReference>
<dbReference type="Pfam" id="PF25133">
    <property type="entry name" value="TYW2_N_2"/>
    <property type="match status" value="1"/>
</dbReference>
<dbReference type="PANTHER" id="PTHR23245:SF25">
    <property type="entry name" value="TRNA WYBUTOSINE-SYNTHESIZING PROTEIN 2 HOMOLOG"/>
    <property type="match status" value="1"/>
</dbReference>
<evidence type="ECO:0000256" key="4">
    <source>
        <dbReference type="ARBA" id="ARBA00022679"/>
    </source>
</evidence>
<evidence type="ECO:0000256" key="8">
    <source>
        <dbReference type="ARBA" id="ARBA00037786"/>
    </source>
</evidence>
<protein>
    <recommendedName>
        <fullName evidence="3">tRNA wybutosine-synthesizing protein 2 homolog</fullName>
        <ecNumber evidence="2">2.5.1.114</ecNumber>
    </recommendedName>
    <alternativeName>
        <fullName evidence="7">tRNA(Phe) (4-demethylwyosine(37)-C(7)) aminocarboxypropyltransferase</fullName>
    </alternativeName>
</protein>
<evidence type="ECO:0000256" key="7">
    <source>
        <dbReference type="ARBA" id="ARBA00031315"/>
    </source>
</evidence>
<dbReference type="Pfam" id="PF25132">
    <property type="entry name" value="TYW2_N"/>
    <property type="match status" value="1"/>
</dbReference>
<keyword evidence="5" id="KW-0949">S-adenosyl-L-methionine</keyword>
<dbReference type="InterPro" id="IPR056743">
    <property type="entry name" value="TRM5-TYW2-like_MTfase"/>
</dbReference>
<sequence>MALDDRATGTPALLTESSFSQIYREHLEKAGILNGHYRAQKFPEGTVALPVLRNKVNASVIEELVQTIAPGSSCQQTTIKNPVLSKRAQVQSPAQKLRKNIFELLEHLGISWGWDVDYDIPHSWQRHGDLVVFNEDCFKNPEWGKLGNDLWEKVASSLGAKRLAKQGHILADGERSPTVTLLLGNNGWVEHIDNGIRYTFDISKCMFSAGNISEKQRVALLSCHGEVVVDLYAGIGYFTLPYLVHAGASFVHACEWNHDAVIALQKNLLINKVSDKCQIHEGDNRQLILFDVADRVNLGLIPTSEPGYTVACRALRKDTGGILHIHQNVDSFKRHAKTEKEDFGGKMAWMQWAEQAEMQITDLLKEIHQKNWHTRILRVEQIKSYAPHVDHVVMDLDCRPDPVI</sequence>
<proteinExistence type="predicted"/>
<dbReference type="EC" id="2.5.1.114" evidence="2"/>
<dbReference type="InterPro" id="IPR056745">
    <property type="entry name" value="TYW2_N"/>
</dbReference>